<organism evidence="3 4">
    <name type="scientific">Glycomyces harbinensis</name>
    <dbReference type="NCBI Taxonomy" id="58114"/>
    <lineage>
        <taxon>Bacteria</taxon>
        <taxon>Bacillati</taxon>
        <taxon>Actinomycetota</taxon>
        <taxon>Actinomycetes</taxon>
        <taxon>Glycomycetales</taxon>
        <taxon>Glycomycetaceae</taxon>
        <taxon>Glycomyces</taxon>
    </lineage>
</organism>
<reference evidence="4" key="1">
    <citation type="submission" date="2016-10" db="EMBL/GenBank/DDBJ databases">
        <authorList>
            <person name="Varghese N."/>
            <person name="Submissions S."/>
        </authorList>
    </citation>
    <scope>NUCLEOTIDE SEQUENCE [LARGE SCALE GENOMIC DNA]</scope>
    <source>
        <strain evidence="4">CGMCC 4.3516</strain>
    </source>
</reference>
<dbReference type="PANTHER" id="PTHR21064:SF6">
    <property type="entry name" value="AMINOGLYCOSIDE PHOSPHOTRANSFERASE DOMAIN-CONTAINING PROTEIN"/>
    <property type="match status" value="1"/>
</dbReference>
<dbReference type="EMBL" id="FNAD01000007">
    <property type="protein sequence ID" value="SDD74593.1"/>
    <property type="molecule type" value="Genomic_DNA"/>
</dbReference>
<evidence type="ECO:0000256" key="1">
    <source>
        <dbReference type="ARBA" id="ARBA00038240"/>
    </source>
</evidence>
<dbReference type="AlphaFoldDB" id="A0A1G6X9S4"/>
<dbReference type="Gene3D" id="3.90.1200.10">
    <property type="match status" value="1"/>
</dbReference>
<comment type="similarity">
    <text evidence="1">Belongs to the pseudomonas-type ThrB family.</text>
</comment>
<proteinExistence type="inferred from homology"/>
<dbReference type="GO" id="GO:0009088">
    <property type="term" value="P:threonine biosynthetic process"/>
    <property type="evidence" value="ECO:0007669"/>
    <property type="project" value="TreeGrafter"/>
</dbReference>
<keyword evidence="4" id="KW-1185">Reference proteome</keyword>
<dbReference type="PANTHER" id="PTHR21064">
    <property type="entry name" value="AMINOGLYCOSIDE PHOSPHOTRANSFERASE DOMAIN-CONTAINING PROTEIN-RELATED"/>
    <property type="match status" value="1"/>
</dbReference>
<dbReference type="InterPro" id="IPR050249">
    <property type="entry name" value="Pseudomonas-type_ThrB"/>
</dbReference>
<dbReference type="InterPro" id="IPR002575">
    <property type="entry name" value="Aminoglycoside_PTrfase"/>
</dbReference>
<evidence type="ECO:0000313" key="4">
    <source>
        <dbReference type="Proteomes" id="UP000198949"/>
    </source>
</evidence>
<protein>
    <submittedName>
        <fullName evidence="3">Ser/Thr protein kinase RdoA involved in Cpx stress response, MazF antagonist</fullName>
    </submittedName>
</protein>
<gene>
    <name evidence="3" type="ORF">SAMN05216270_10737</name>
</gene>
<keyword evidence="3" id="KW-0808">Transferase</keyword>
<evidence type="ECO:0000313" key="3">
    <source>
        <dbReference type="EMBL" id="SDD74593.1"/>
    </source>
</evidence>
<dbReference type="GO" id="GO:0004413">
    <property type="term" value="F:homoserine kinase activity"/>
    <property type="evidence" value="ECO:0007669"/>
    <property type="project" value="TreeGrafter"/>
</dbReference>
<dbReference type="SUPFAM" id="SSF56112">
    <property type="entry name" value="Protein kinase-like (PK-like)"/>
    <property type="match status" value="1"/>
</dbReference>
<evidence type="ECO:0000259" key="2">
    <source>
        <dbReference type="Pfam" id="PF01636"/>
    </source>
</evidence>
<dbReference type="STRING" id="58114.SAMN05216270_10737"/>
<keyword evidence="3" id="KW-0418">Kinase</keyword>
<accession>A0A1G6X9S4</accession>
<dbReference type="InterPro" id="IPR011009">
    <property type="entry name" value="Kinase-like_dom_sf"/>
</dbReference>
<dbReference type="Proteomes" id="UP000198949">
    <property type="component" value="Unassembled WGS sequence"/>
</dbReference>
<feature type="domain" description="Aminoglycoside phosphotransferase" evidence="2">
    <location>
        <begin position="44"/>
        <end position="249"/>
    </location>
</feature>
<sequence>MPLTEIDRLKRTVTPAWESPVADQVAAAWGYPAGTAKWWRSSASHVFVLPDPEGKRYLRFVPDAYLGAGPVAAVSSLMDRLAAGGAAVVRPVPARTGALTATVPTALGPMHAMVVETAPGEEFDAEDLDVDRARSWGAALAAVHASMAGIDADLPEAFAELAEFPDRFAHDPALVKAASHLADRIAELPRDGSRFGVVHGDFELDNLAWDEGRATAFDFDEAAHSWYAADIAYALRDLTGPDGLPAAEHRQLSEEFIAGYRSVWPLDGADLANLRLFAGAHAACSILRIDNALGTAGEDEAEWMADLRAKLTDMARSHRELAIGVAEAL</sequence>
<dbReference type="Pfam" id="PF01636">
    <property type="entry name" value="APH"/>
    <property type="match status" value="1"/>
</dbReference>
<name>A0A1G6X9S4_9ACTN</name>